<dbReference type="EMBL" id="JALP01000228">
    <property type="protein sequence ID" value="THG89474.1"/>
    <property type="molecule type" value="Genomic_DNA"/>
</dbReference>
<dbReference type="Pfam" id="PF13614">
    <property type="entry name" value="AAA_31"/>
    <property type="match status" value="1"/>
</dbReference>
<dbReference type="InterPro" id="IPR027417">
    <property type="entry name" value="P-loop_NTPase"/>
</dbReference>
<name>A0A094WJF2_ALKAL</name>
<gene>
    <name evidence="4" type="ORF">AJ85_17550</name>
    <name evidence="3" type="ORF">BALCAV_0213160</name>
</gene>
<dbReference type="InterPro" id="IPR025669">
    <property type="entry name" value="AAA_dom"/>
</dbReference>
<evidence type="ECO:0000313" key="6">
    <source>
        <dbReference type="Proteomes" id="UP000297014"/>
    </source>
</evidence>
<dbReference type="RefSeq" id="WP_003321117.1">
    <property type="nucleotide sequence ID" value="NZ_ALPT02000041.1"/>
</dbReference>
<sequence length="373" mass="42383">MKKLKLVVADQDSIYLSSFGEYIISSNMKSKFDVKFFSSNDSVLKYLNSGAHVDILVVNEQIRIQFDSLLFDGLLVSLVEDKKQVAEQETSVFKYQPLNQVISDILSLYYEQHQSPTKTGSGSIKTKVLAVYSPVGGSGKTTFAVNVSRQLALTNKSVFYLNLELLNSTSLYFTSSEDKPSLQIFYYLKAKPNELLAKIEKLKKYDQHTKVDYFDLLPSPIELQEITEDETKVLIKALVETEQYDYIVIDLDSSITSLTKAAIESADQIIWMMNNDLQSFHKTKVLFEHFDDLFGSGNGIEEQTTIIMNRFNGQLQPSFQTYHLPVRGYLPNVPSWSQIADTQQIFHDPHYNQELITITKGLIEQEQEGVSIG</sequence>
<dbReference type="PANTHER" id="PTHR13696">
    <property type="entry name" value="P-LOOP CONTAINING NUCLEOSIDE TRIPHOSPHATE HYDROLASE"/>
    <property type="match status" value="1"/>
</dbReference>
<comment type="caution">
    <text evidence="3">The sequence shown here is derived from an EMBL/GenBank/DDBJ whole genome shotgun (WGS) entry which is preliminary data.</text>
</comment>
<dbReference type="SUPFAM" id="SSF52540">
    <property type="entry name" value="P-loop containing nucleoside triphosphate hydrolases"/>
    <property type="match status" value="1"/>
</dbReference>
<dbReference type="Pfam" id="PF21194">
    <property type="entry name" value="TadZ-like_ARD"/>
    <property type="match status" value="1"/>
</dbReference>
<evidence type="ECO:0000313" key="3">
    <source>
        <dbReference type="EMBL" id="KGA96966.1"/>
    </source>
</evidence>
<dbReference type="PANTHER" id="PTHR13696:SF99">
    <property type="entry name" value="COBYRINIC ACID AC-DIAMIDE SYNTHASE"/>
    <property type="match status" value="1"/>
</dbReference>
<feature type="domain" description="TadZ-like receiver" evidence="2">
    <location>
        <begin position="3"/>
        <end position="109"/>
    </location>
</feature>
<evidence type="ECO:0000313" key="4">
    <source>
        <dbReference type="EMBL" id="THG89474.1"/>
    </source>
</evidence>
<reference evidence="3 5" key="1">
    <citation type="journal article" date="2014" name="Genome Announc.">
        <title>Draft Genome Sequence of Bacillus alcalophilus AV1934, a Classic Alkaliphile Isolated from Human Feces in 1934.</title>
        <authorList>
            <person name="Attie O."/>
            <person name="Jayaprakash A."/>
            <person name="Shah H."/>
            <person name="Paulsen I.T."/>
            <person name="Morino M."/>
            <person name="Takahashi Y."/>
            <person name="Narumi I."/>
            <person name="Sachidanandam R."/>
            <person name="Satoh K."/>
            <person name="Ito M."/>
            <person name="Krulwich T.A."/>
        </authorList>
    </citation>
    <scope>NUCLEOTIDE SEQUENCE [LARGE SCALE GENOMIC DNA]</scope>
    <source>
        <strain evidence="3 5">AV1934</strain>
    </source>
</reference>
<evidence type="ECO:0000259" key="2">
    <source>
        <dbReference type="Pfam" id="PF21194"/>
    </source>
</evidence>
<dbReference type="Proteomes" id="UP000297014">
    <property type="component" value="Unassembled WGS sequence"/>
</dbReference>
<dbReference type="EMBL" id="ALPT02000041">
    <property type="protein sequence ID" value="KGA96966.1"/>
    <property type="molecule type" value="Genomic_DNA"/>
</dbReference>
<evidence type="ECO:0000259" key="1">
    <source>
        <dbReference type="Pfam" id="PF13614"/>
    </source>
</evidence>
<dbReference type="InterPro" id="IPR050678">
    <property type="entry name" value="DNA_Partitioning_ATPase"/>
</dbReference>
<evidence type="ECO:0000313" key="5">
    <source>
        <dbReference type="Proteomes" id="UP000002754"/>
    </source>
</evidence>
<dbReference type="Gene3D" id="3.40.50.300">
    <property type="entry name" value="P-loop containing nucleotide triphosphate hydrolases"/>
    <property type="match status" value="1"/>
</dbReference>
<dbReference type="eggNOG" id="COG1192">
    <property type="taxonomic scope" value="Bacteria"/>
</dbReference>
<feature type="domain" description="AAA" evidence="1">
    <location>
        <begin position="127"/>
        <end position="280"/>
    </location>
</feature>
<dbReference type="STRING" id="1218173.BALCAV_0213160"/>
<dbReference type="Proteomes" id="UP000002754">
    <property type="component" value="Unassembled WGS sequence"/>
</dbReference>
<dbReference type="OrthoDB" id="3035369at2"/>
<accession>A0A094WJF2</accession>
<keyword evidence="5" id="KW-1185">Reference proteome</keyword>
<protein>
    <submittedName>
        <fullName evidence="3">Uncharacterized protein</fullName>
    </submittedName>
</protein>
<dbReference type="Gene3D" id="3.40.50.10850">
    <property type="entry name" value="Ntrc-like two-domain protein"/>
    <property type="match status" value="1"/>
</dbReference>
<organism evidence="3 5">
    <name type="scientific">Alkalihalobacillus alcalophilus ATCC 27647 = CGMCC 1.3604</name>
    <dbReference type="NCBI Taxonomy" id="1218173"/>
    <lineage>
        <taxon>Bacteria</taxon>
        <taxon>Bacillati</taxon>
        <taxon>Bacillota</taxon>
        <taxon>Bacilli</taxon>
        <taxon>Bacillales</taxon>
        <taxon>Bacillaceae</taxon>
        <taxon>Alkalihalobacillus</taxon>
    </lineage>
</organism>
<dbReference type="AlphaFoldDB" id="A0A094WJF2"/>
<dbReference type="InterPro" id="IPR049086">
    <property type="entry name" value="TadZ-like_ARD"/>
</dbReference>
<proteinExistence type="predicted"/>
<reference evidence="4 6" key="2">
    <citation type="submission" date="2014-01" db="EMBL/GenBank/DDBJ databases">
        <title>Draft genome sequencing of Bacillus alcalophilus CGMCC 1.3604.</title>
        <authorList>
            <person name="Yang J."/>
            <person name="Diao L."/>
            <person name="Yang S."/>
        </authorList>
    </citation>
    <scope>NUCLEOTIDE SEQUENCE [LARGE SCALE GENOMIC DNA]</scope>
    <source>
        <strain evidence="4 6">CGMCC 1.3604</strain>
    </source>
</reference>